<dbReference type="Gene3D" id="1.10.3210.10">
    <property type="entry name" value="Hypothetical protein af1432"/>
    <property type="match status" value="1"/>
</dbReference>
<dbReference type="SUPFAM" id="SSF109604">
    <property type="entry name" value="HD-domain/PDEase-like"/>
    <property type="match status" value="1"/>
</dbReference>
<comment type="caution">
    <text evidence="2">The sequence shown here is derived from an EMBL/GenBank/DDBJ whole genome shotgun (WGS) entry which is preliminary data.</text>
</comment>
<protein>
    <submittedName>
        <fullName evidence="2">HD domain-containing protein</fullName>
    </submittedName>
</protein>
<dbReference type="RefSeq" id="WP_238727434.1">
    <property type="nucleotide sequence ID" value="NZ_JAHQCX010000019.1"/>
</dbReference>
<sequence>MDGYQVRFIDKILDNVHGFIEFTAVEKEIIELPIFKRLQSIKQLGLTNWIFPGAEHTRFIHSLGVMHLADQMAIQLRYSGEERQLVRLAGLLHDIGHYPLSHVGERAYKSLPTNPEDVVRNQKQRVIDGLYSVGDTRLHYMQEPSNPYHHEHITEQVIKSDGDIRGIIDRHCGGCPLITIENICDIIVGNVERNPKISGLVQLVHSELDADRIDYIMRDATFSGTSYGGFELGLFLRNLARTDYHGGEIIGVHPKGISIADQFLMNRYYSYTQVFFNRHVSILEFMARTLTEIFISKNTSEYPSPEVLLQYIKKHNGKTEFLYFTDRAFWDSVHHVSMGYSPYADVFQDLLLKYQELDLTENKQISVTFSDAEELWEHLRENPICRNVHRKDAEVIPILNIESFTHQLPEAVYEQKLEKLLDEGEINARQADLMRIRRLQEGITIIEEGKEPILLSDSPASLMSRLYSTKVCILREYELPGQG</sequence>
<organism evidence="2 3">
    <name type="scientific">Diplocloster modestus</name>
    <dbReference type="NCBI Taxonomy" id="2850322"/>
    <lineage>
        <taxon>Bacteria</taxon>
        <taxon>Bacillati</taxon>
        <taxon>Bacillota</taxon>
        <taxon>Clostridia</taxon>
        <taxon>Lachnospirales</taxon>
        <taxon>Lachnospiraceae</taxon>
        <taxon>Diplocloster</taxon>
    </lineage>
</organism>
<reference evidence="2 3" key="1">
    <citation type="submission" date="2021-06" db="EMBL/GenBank/DDBJ databases">
        <title>Description of novel taxa of the family Lachnospiraceae.</title>
        <authorList>
            <person name="Chaplin A.V."/>
            <person name="Sokolova S.R."/>
            <person name="Pikina A.P."/>
            <person name="Korzhanova M."/>
            <person name="Belova V."/>
            <person name="Korostin D."/>
            <person name="Efimov B.A."/>
        </authorList>
    </citation>
    <scope>NUCLEOTIDE SEQUENCE [LARGE SCALE GENOMIC DNA]</scope>
    <source>
        <strain evidence="2 3">ASD4241</strain>
    </source>
</reference>
<evidence type="ECO:0000313" key="2">
    <source>
        <dbReference type="EMBL" id="MBU9728471.1"/>
    </source>
</evidence>
<evidence type="ECO:0000259" key="1">
    <source>
        <dbReference type="SMART" id="SM00471"/>
    </source>
</evidence>
<name>A0ABS6KD90_9FIRM</name>
<dbReference type="Proteomes" id="UP001314681">
    <property type="component" value="Unassembled WGS sequence"/>
</dbReference>
<dbReference type="Pfam" id="PF01966">
    <property type="entry name" value="HD"/>
    <property type="match status" value="1"/>
</dbReference>
<dbReference type="InterPro" id="IPR050135">
    <property type="entry name" value="dGTPase-like"/>
</dbReference>
<gene>
    <name evidence="2" type="ORF">KTH90_20955</name>
</gene>
<proteinExistence type="predicted"/>
<dbReference type="PANTHER" id="PTHR11373">
    <property type="entry name" value="DEOXYNUCLEOSIDE TRIPHOSPHATE TRIPHOSPHOHYDROLASE"/>
    <property type="match status" value="1"/>
</dbReference>
<accession>A0ABS6KD90</accession>
<dbReference type="EMBL" id="JAHQCX010000019">
    <property type="protein sequence ID" value="MBU9728471.1"/>
    <property type="molecule type" value="Genomic_DNA"/>
</dbReference>
<keyword evidence="3" id="KW-1185">Reference proteome</keyword>
<dbReference type="PANTHER" id="PTHR11373:SF4">
    <property type="entry name" value="DEOXYNUCLEOSIDE TRIPHOSPHATE TRIPHOSPHOHYDROLASE SAMHD1"/>
    <property type="match status" value="1"/>
</dbReference>
<dbReference type="InterPro" id="IPR003607">
    <property type="entry name" value="HD/PDEase_dom"/>
</dbReference>
<dbReference type="CDD" id="cd00077">
    <property type="entry name" value="HDc"/>
    <property type="match status" value="1"/>
</dbReference>
<evidence type="ECO:0000313" key="3">
    <source>
        <dbReference type="Proteomes" id="UP001314681"/>
    </source>
</evidence>
<dbReference type="InterPro" id="IPR006674">
    <property type="entry name" value="HD_domain"/>
</dbReference>
<feature type="domain" description="HD/PDEase" evidence="1">
    <location>
        <begin position="54"/>
        <end position="225"/>
    </location>
</feature>
<dbReference type="SMART" id="SM00471">
    <property type="entry name" value="HDc"/>
    <property type="match status" value="1"/>
</dbReference>